<gene>
    <name evidence="2" type="ORF">NCTC13148_06904</name>
</gene>
<feature type="region of interest" description="Disordered" evidence="1">
    <location>
        <begin position="1"/>
        <end position="39"/>
    </location>
</feature>
<dbReference type="Proteomes" id="UP000254255">
    <property type="component" value="Unassembled WGS sequence"/>
</dbReference>
<evidence type="ECO:0000256" key="1">
    <source>
        <dbReference type="SAM" id="MobiDB-lite"/>
    </source>
</evidence>
<proteinExistence type="predicted"/>
<dbReference type="EMBL" id="UGET01000006">
    <property type="protein sequence ID" value="STN26463.1"/>
    <property type="molecule type" value="Genomic_DNA"/>
</dbReference>
<evidence type="ECO:0000313" key="2">
    <source>
        <dbReference type="EMBL" id="STN26463.1"/>
    </source>
</evidence>
<name>A0A377F938_ECOLX</name>
<protein>
    <submittedName>
        <fullName evidence="2">Uncharacterized protein</fullName>
    </submittedName>
</protein>
<accession>A0A377F938</accession>
<sequence>MHQQGGLGKQVNAEIMQLDNHPFAAHAQHHQRDNQPRQKAQGLFVNLRYRWNTLTSRPTSKLGTTSTETSKITTFMPLATMSAATSTVNIISPAPARECWW</sequence>
<evidence type="ECO:0000313" key="3">
    <source>
        <dbReference type="Proteomes" id="UP000254255"/>
    </source>
</evidence>
<organism evidence="2 3">
    <name type="scientific">Escherichia coli</name>
    <dbReference type="NCBI Taxonomy" id="562"/>
    <lineage>
        <taxon>Bacteria</taxon>
        <taxon>Pseudomonadati</taxon>
        <taxon>Pseudomonadota</taxon>
        <taxon>Gammaproteobacteria</taxon>
        <taxon>Enterobacterales</taxon>
        <taxon>Enterobacteriaceae</taxon>
        <taxon>Escherichia</taxon>
    </lineage>
</organism>
<dbReference type="AlphaFoldDB" id="A0A377F938"/>
<reference evidence="2 3" key="1">
    <citation type="submission" date="2018-06" db="EMBL/GenBank/DDBJ databases">
        <authorList>
            <consortium name="Pathogen Informatics"/>
            <person name="Doyle S."/>
        </authorList>
    </citation>
    <scope>NUCLEOTIDE SEQUENCE [LARGE SCALE GENOMIC DNA]</scope>
    <source>
        <strain evidence="2 3">NCTC13148</strain>
    </source>
</reference>